<reference evidence="3" key="1">
    <citation type="submission" date="2021-02" db="EMBL/GenBank/DDBJ databases">
        <authorList>
            <person name="Nowell W R."/>
        </authorList>
    </citation>
    <scope>NUCLEOTIDE SEQUENCE</scope>
</reference>
<gene>
    <name evidence="3" type="ORF">SMN809_LOCUS42121</name>
</gene>
<keyword evidence="2" id="KW-1133">Transmembrane helix</keyword>
<name>A0A8S2ZXX4_9BILA</name>
<evidence type="ECO:0000313" key="4">
    <source>
        <dbReference type="Proteomes" id="UP000676336"/>
    </source>
</evidence>
<keyword evidence="2" id="KW-0812">Transmembrane</keyword>
<comment type="caution">
    <text evidence="3">The sequence shown here is derived from an EMBL/GenBank/DDBJ whole genome shotgun (WGS) entry which is preliminary data.</text>
</comment>
<proteinExistence type="predicted"/>
<evidence type="ECO:0000256" key="1">
    <source>
        <dbReference type="SAM" id="MobiDB-lite"/>
    </source>
</evidence>
<dbReference type="Proteomes" id="UP000676336">
    <property type="component" value="Unassembled WGS sequence"/>
</dbReference>
<feature type="transmembrane region" description="Helical" evidence="2">
    <location>
        <begin position="24"/>
        <end position="52"/>
    </location>
</feature>
<organism evidence="3 4">
    <name type="scientific">Rotaria magnacalcarata</name>
    <dbReference type="NCBI Taxonomy" id="392030"/>
    <lineage>
        <taxon>Eukaryota</taxon>
        <taxon>Metazoa</taxon>
        <taxon>Spiralia</taxon>
        <taxon>Gnathifera</taxon>
        <taxon>Rotifera</taxon>
        <taxon>Eurotatoria</taxon>
        <taxon>Bdelloidea</taxon>
        <taxon>Philodinida</taxon>
        <taxon>Philodinidae</taxon>
        <taxon>Rotaria</taxon>
    </lineage>
</organism>
<feature type="region of interest" description="Disordered" evidence="1">
    <location>
        <begin position="191"/>
        <end position="215"/>
    </location>
</feature>
<dbReference type="AlphaFoldDB" id="A0A8S2ZXX4"/>
<feature type="compositionally biased region" description="Polar residues" evidence="1">
    <location>
        <begin position="203"/>
        <end position="215"/>
    </location>
</feature>
<dbReference type="EMBL" id="CAJOBI010120671">
    <property type="protein sequence ID" value="CAF4676847.1"/>
    <property type="molecule type" value="Genomic_DNA"/>
</dbReference>
<accession>A0A8S2ZXX4</accession>
<feature type="non-terminal residue" evidence="3">
    <location>
        <position position="215"/>
    </location>
</feature>
<evidence type="ECO:0000256" key="2">
    <source>
        <dbReference type="SAM" id="Phobius"/>
    </source>
</evidence>
<sequence>MNSTDNEFINLTRGSTSSIWAHQQIIICIISVLLGTFLFIVTFIVPAVIILCRIRRDKSRMNSRQLRRVSDFMNEDMENKTIQCRSTATMNHMGVNSYSTFGAQGDLTNDKLTILPIIQDTHCITQERNIPDIKHTFFDEQLASSTTTMNWDMEANYICPPGVHHTSNNNYIHLTDCTLQTNPSTTVIQNTQTTKLNNDDEIQQPSTSNMGTTKQ</sequence>
<evidence type="ECO:0000313" key="3">
    <source>
        <dbReference type="EMBL" id="CAF4676847.1"/>
    </source>
</evidence>
<protein>
    <submittedName>
        <fullName evidence="3">Uncharacterized protein</fullName>
    </submittedName>
</protein>
<keyword evidence="2" id="KW-0472">Membrane</keyword>